<evidence type="ECO:0000313" key="5">
    <source>
        <dbReference type="Proteomes" id="UP000270924"/>
    </source>
</evidence>
<keyword evidence="5" id="KW-1185">Reference proteome</keyword>
<dbReference type="OMA" id="THLISYW"/>
<keyword evidence="1" id="KW-1133">Transmembrane helix</keyword>
<feature type="transmembrane region" description="Helical" evidence="1">
    <location>
        <begin position="159"/>
        <end position="182"/>
    </location>
</feature>
<evidence type="ECO:0000313" key="4">
    <source>
        <dbReference type="EMBL" id="VDM10327.1"/>
    </source>
</evidence>
<feature type="signal peptide" evidence="2">
    <location>
        <begin position="1"/>
        <end position="21"/>
    </location>
</feature>
<keyword evidence="1" id="KW-0472">Membrane</keyword>
<protein>
    <recommendedName>
        <fullName evidence="3">C2 domain-containing protein</fullName>
    </recommendedName>
</protein>
<name>A0A3P7E0Y2_WUCBA</name>
<dbReference type="AlphaFoldDB" id="A0A3P7E0Y2"/>
<dbReference type="OrthoDB" id="5848543at2759"/>
<dbReference type="InterPro" id="IPR057569">
    <property type="entry name" value="C2_nem"/>
</dbReference>
<dbReference type="Pfam" id="PF25330">
    <property type="entry name" value="C2_nem"/>
    <property type="match status" value="1"/>
</dbReference>
<accession>A0A3P7E0Y2</accession>
<dbReference type="PANTHER" id="PTHR38626:SF4">
    <property type="entry name" value="SKN-1 DEPENDENT ZYGOTIC TRANSCRIPT"/>
    <property type="match status" value="1"/>
</dbReference>
<evidence type="ECO:0000256" key="2">
    <source>
        <dbReference type="SAM" id="SignalP"/>
    </source>
</evidence>
<evidence type="ECO:0000256" key="1">
    <source>
        <dbReference type="SAM" id="Phobius"/>
    </source>
</evidence>
<dbReference type="Proteomes" id="UP000270924">
    <property type="component" value="Unassembled WGS sequence"/>
</dbReference>
<keyword evidence="2" id="KW-0732">Signal</keyword>
<dbReference type="InParanoid" id="A0A3P7E0Y2"/>
<reference evidence="4 5" key="1">
    <citation type="submission" date="2018-11" db="EMBL/GenBank/DDBJ databases">
        <authorList>
            <consortium name="Pathogen Informatics"/>
        </authorList>
    </citation>
    <scope>NUCLEOTIDE SEQUENCE [LARGE SCALE GENOMIC DNA]</scope>
</reference>
<feature type="chain" id="PRO_5018016648" description="C2 domain-containing protein" evidence="2">
    <location>
        <begin position="22"/>
        <end position="262"/>
    </location>
</feature>
<keyword evidence="1" id="KW-0812">Transmembrane</keyword>
<proteinExistence type="predicted"/>
<sequence length="262" mass="29930">MRLSFGILLWCIFTFCHILSAQFWTNVKLEELKWSNDCDLRNICIQPTLQLRLINILNNETISKTLNVNFDKQQTGETHLISYWSEGTPDMIISTITINGIDPDYDFTRLCDSTGTIFLFRLAQMVKSKRSMYTFIILFGNRMKLNHFQVQRNENTLQISSLTVTIGCLITCLMLIYISLTINRITRMKSKRDTQIKRISISKASISSAVSLNAAKNSCNYVKPQVLPINIESENPNLMKSSAILFTPKHIFSANSSFCSSI</sequence>
<gene>
    <name evidence="4" type="ORF">WBA_LOCUS3713</name>
</gene>
<dbReference type="EMBL" id="UYWW01001329">
    <property type="protein sequence ID" value="VDM10327.1"/>
    <property type="molecule type" value="Genomic_DNA"/>
</dbReference>
<organism evidence="4 5">
    <name type="scientific">Wuchereria bancrofti</name>
    <dbReference type="NCBI Taxonomy" id="6293"/>
    <lineage>
        <taxon>Eukaryota</taxon>
        <taxon>Metazoa</taxon>
        <taxon>Ecdysozoa</taxon>
        <taxon>Nematoda</taxon>
        <taxon>Chromadorea</taxon>
        <taxon>Rhabditida</taxon>
        <taxon>Spirurina</taxon>
        <taxon>Spiruromorpha</taxon>
        <taxon>Filarioidea</taxon>
        <taxon>Onchocercidae</taxon>
        <taxon>Wuchereria</taxon>
    </lineage>
</organism>
<evidence type="ECO:0000259" key="3">
    <source>
        <dbReference type="Pfam" id="PF25330"/>
    </source>
</evidence>
<dbReference type="InterPro" id="IPR040426">
    <property type="entry name" value="C05B5.4-like"/>
</dbReference>
<dbReference type="PANTHER" id="PTHR38626">
    <property type="entry name" value="SKN-1 DEPENDENT ZYGOTIC TRANSCRIPT-RELATED"/>
    <property type="match status" value="1"/>
</dbReference>
<feature type="domain" description="C2" evidence="3">
    <location>
        <begin position="22"/>
        <end position="126"/>
    </location>
</feature>